<dbReference type="InterPro" id="IPR031165">
    <property type="entry name" value="GNAT_YJDJ"/>
</dbReference>
<evidence type="ECO:0000259" key="2">
    <source>
        <dbReference type="PROSITE" id="PS51729"/>
    </source>
</evidence>
<dbReference type="PANTHER" id="PTHR31435">
    <property type="entry name" value="PROTEIN NATD1"/>
    <property type="match status" value="1"/>
</dbReference>
<name>A0A285UKY4_9BACL</name>
<keyword evidence="4" id="KW-1185">Reference proteome</keyword>
<dbReference type="InterPro" id="IPR045057">
    <property type="entry name" value="Gcn5-rel_NAT"/>
</dbReference>
<protein>
    <submittedName>
        <fullName evidence="3">Uncharacterized protein</fullName>
    </submittedName>
</protein>
<dbReference type="PANTHER" id="PTHR31435:SF10">
    <property type="entry name" value="BSR4717 PROTEIN"/>
    <property type="match status" value="1"/>
</dbReference>
<dbReference type="CDD" id="cd04301">
    <property type="entry name" value="NAT_SF"/>
    <property type="match status" value="1"/>
</dbReference>
<dbReference type="SUPFAM" id="SSF55729">
    <property type="entry name" value="Acyl-CoA N-acyltransferases (Nat)"/>
    <property type="match status" value="1"/>
</dbReference>
<evidence type="ECO:0000313" key="3">
    <source>
        <dbReference type="EMBL" id="SOC42048.1"/>
    </source>
</evidence>
<proteinExistence type="predicted"/>
<evidence type="ECO:0000259" key="1">
    <source>
        <dbReference type="PROSITE" id="PS51186"/>
    </source>
</evidence>
<feature type="domain" description="N-acetyltransferase" evidence="1">
    <location>
        <begin position="1"/>
        <end position="94"/>
    </location>
</feature>
<gene>
    <name evidence="3" type="ORF">SAMN05877842_111122</name>
</gene>
<dbReference type="Gene3D" id="3.40.630.30">
    <property type="match status" value="1"/>
</dbReference>
<dbReference type="PROSITE" id="PS51729">
    <property type="entry name" value="GNAT_YJDJ"/>
    <property type="match status" value="1"/>
</dbReference>
<dbReference type="InterPro" id="IPR016181">
    <property type="entry name" value="Acyl_CoA_acyltransferase"/>
</dbReference>
<reference evidence="4" key="1">
    <citation type="submission" date="2017-08" db="EMBL/GenBank/DDBJ databases">
        <authorList>
            <person name="Varghese N."/>
            <person name="Submissions S."/>
        </authorList>
    </citation>
    <scope>NUCLEOTIDE SEQUENCE [LARGE SCALE GENOMIC DNA]</scope>
    <source>
        <strain evidence="4">JC23</strain>
    </source>
</reference>
<sequence length="94" mass="10913">MMEFTLNELSSQNFAFEYKKDGEKLAEIEWIQKGDVMVMNHTYVSDVLRGQGIAKKLLDRAAEYAREKNYKMEAVCSYVVAVFERSNDYNDVKA</sequence>
<feature type="domain" description="N-acetyltransferase" evidence="2">
    <location>
        <begin position="8"/>
        <end position="94"/>
    </location>
</feature>
<organism evidence="3 4">
    <name type="scientific">Ureibacillus acetophenoni</name>
    <dbReference type="NCBI Taxonomy" id="614649"/>
    <lineage>
        <taxon>Bacteria</taxon>
        <taxon>Bacillati</taxon>
        <taxon>Bacillota</taxon>
        <taxon>Bacilli</taxon>
        <taxon>Bacillales</taxon>
        <taxon>Caryophanaceae</taxon>
        <taxon>Ureibacillus</taxon>
    </lineage>
</organism>
<dbReference type="GO" id="GO:0016747">
    <property type="term" value="F:acyltransferase activity, transferring groups other than amino-acyl groups"/>
    <property type="evidence" value="ECO:0007669"/>
    <property type="project" value="InterPro"/>
</dbReference>
<accession>A0A285UKY4</accession>
<dbReference type="InterPro" id="IPR000182">
    <property type="entry name" value="GNAT_dom"/>
</dbReference>
<dbReference type="EMBL" id="OBQC01000011">
    <property type="protein sequence ID" value="SOC42048.1"/>
    <property type="molecule type" value="Genomic_DNA"/>
</dbReference>
<dbReference type="Pfam" id="PF14542">
    <property type="entry name" value="Acetyltransf_CG"/>
    <property type="match status" value="1"/>
</dbReference>
<dbReference type="Proteomes" id="UP000219252">
    <property type="component" value="Unassembled WGS sequence"/>
</dbReference>
<dbReference type="AlphaFoldDB" id="A0A285UKY4"/>
<dbReference type="PROSITE" id="PS51186">
    <property type="entry name" value="GNAT"/>
    <property type="match status" value="1"/>
</dbReference>
<evidence type="ECO:0000313" key="4">
    <source>
        <dbReference type="Proteomes" id="UP000219252"/>
    </source>
</evidence>